<feature type="domain" description="DUF4342" evidence="2">
    <location>
        <begin position="2"/>
        <end position="76"/>
    </location>
</feature>
<comment type="caution">
    <text evidence="3">The sequence shown here is derived from an EMBL/GenBank/DDBJ whole genome shotgun (WGS) entry which is preliminary data.</text>
</comment>
<accession>A0ABV7JMR3</accession>
<dbReference type="RefSeq" id="WP_379024786.1">
    <property type="nucleotide sequence ID" value="NZ_JBHRTA010000038.1"/>
</dbReference>
<reference evidence="4" key="1">
    <citation type="journal article" date="2019" name="Int. J. Syst. Evol. Microbiol.">
        <title>The Global Catalogue of Microorganisms (GCM) 10K type strain sequencing project: providing services to taxonomists for standard genome sequencing and annotation.</title>
        <authorList>
            <consortium name="The Broad Institute Genomics Platform"/>
            <consortium name="The Broad Institute Genome Sequencing Center for Infectious Disease"/>
            <person name="Wu L."/>
            <person name="Ma J."/>
        </authorList>
    </citation>
    <scope>NUCLEOTIDE SEQUENCE [LARGE SCALE GENOMIC DNA]</scope>
    <source>
        <strain evidence="4">KCTC 52416</strain>
    </source>
</reference>
<gene>
    <name evidence="3" type="ORF">ACFOET_16915</name>
</gene>
<dbReference type="Pfam" id="PF14242">
    <property type="entry name" value="DUF4342"/>
    <property type="match status" value="1"/>
</dbReference>
<evidence type="ECO:0000256" key="1">
    <source>
        <dbReference type="SAM" id="Phobius"/>
    </source>
</evidence>
<keyword evidence="1" id="KW-1133">Transmembrane helix</keyword>
<dbReference type="InterPro" id="IPR025642">
    <property type="entry name" value="DUF4342"/>
</dbReference>
<sequence length="90" mass="9589">MKKESFFVRGEELLKKIKDIVAEGNVRKIIISDKSGKEIMSFPVTVGVVGALLAPLLAAIGAAAALLTECTITVERYEDNEPASGEQPGD</sequence>
<evidence type="ECO:0000313" key="3">
    <source>
        <dbReference type="EMBL" id="MFC3199306.1"/>
    </source>
</evidence>
<organism evidence="3 4">
    <name type="scientific">Parapedobacter deserti</name>
    <dbReference type="NCBI Taxonomy" id="1912957"/>
    <lineage>
        <taxon>Bacteria</taxon>
        <taxon>Pseudomonadati</taxon>
        <taxon>Bacteroidota</taxon>
        <taxon>Sphingobacteriia</taxon>
        <taxon>Sphingobacteriales</taxon>
        <taxon>Sphingobacteriaceae</taxon>
        <taxon>Parapedobacter</taxon>
    </lineage>
</organism>
<keyword evidence="1" id="KW-0812">Transmembrane</keyword>
<proteinExistence type="predicted"/>
<dbReference type="EMBL" id="JBHRTA010000038">
    <property type="protein sequence ID" value="MFC3199306.1"/>
    <property type="molecule type" value="Genomic_DNA"/>
</dbReference>
<feature type="transmembrane region" description="Helical" evidence="1">
    <location>
        <begin position="44"/>
        <end position="67"/>
    </location>
</feature>
<evidence type="ECO:0000313" key="4">
    <source>
        <dbReference type="Proteomes" id="UP001595526"/>
    </source>
</evidence>
<keyword evidence="1" id="KW-0472">Membrane</keyword>
<dbReference type="Proteomes" id="UP001595526">
    <property type="component" value="Unassembled WGS sequence"/>
</dbReference>
<evidence type="ECO:0000259" key="2">
    <source>
        <dbReference type="Pfam" id="PF14242"/>
    </source>
</evidence>
<name>A0ABV7JMR3_9SPHI</name>
<protein>
    <submittedName>
        <fullName evidence="3">DUF4342 domain-containing protein</fullName>
    </submittedName>
</protein>
<keyword evidence="4" id="KW-1185">Reference proteome</keyword>